<dbReference type="CDD" id="cd00085">
    <property type="entry name" value="HNHc"/>
    <property type="match status" value="1"/>
</dbReference>
<dbReference type="Proteomes" id="UP000287519">
    <property type="component" value="Unassembled WGS sequence"/>
</dbReference>
<accession>A0A402CN82</accession>
<gene>
    <name evidence="1" type="ORF">Rhow_001111</name>
</gene>
<organism evidence="1 2">
    <name type="scientific">Rhodococcus wratislaviensis</name>
    <name type="common">Tsukamurella wratislaviensis</name>
    <dbReference type="NCBI Taxonomy" id="44752"/>
    <lineage>
        <taxon>Bacteria</taxon>
        <taxon>Bacillati</taxon>
        <taxon>Actinomycetota</taxon>
        <taxon>Actinomycetes</taxon>
        <taxon>Mycobacteriales</taxon>
        <taxon>Nocardiaceae</taxon>
        <taxon>Rhodococcus</taxon>
    </lineage>
</organism>
<reference evidence="1 2" key="1">
    <citation type="submission" date="2018-11" db="EMBL/GenBank/DDBJ databases">
        <title>Microbial catabolism of amino acid.</title>
        <authorList>
            <person name="Hibi M."/>
            <person name="Ogawa J."/>
        </authorList>
    </citation>
    <scope>NUCLEOTIDE SEQUENCE [LARGE SCALE GENOMIC DNA]</scope>
    <source>
        <strain evidence="1 2">C31-06</strain>
    </source>
</reference>
<dbReference type="AlphaFoldDB" id="A0A402CN82"/>
<dbReference type="InterPro" id="IPR003615">
    <property type="entry name" value="HNH_nuc"/>
</dbReference>
<evidence type="ECO:0000313" key="2">
    <source>
        <dbReference type="Proteomes" id="UP000287519"/>
    </source>
</evidence>
<evidence type="ECO:0008006" key="3">
    <source>
        <dbReference type="Google" id="ProtNLM"/>
    </source>
</evidence>
<protein>
    <recommendedName>
        <fullName evidence="3">HNH endonuclease</fullName>
    </recommendedName>
</protein>
<sequence>MSDEVRYSKSASKNKVLRLALLNAWDSTCYWCGEPRDFNEVAIDHVIPHTIKRSDLDLLLADLLRGDPALEDEYDLHAAANLAPICTPCNGEKSAVISTSGRFEMKFKKARAKATDVEKWVRSFGSSNRVAKAVMAVTTADLENPRSKQSLTDFAPVLAARLRVLDYTTTDEHDDPNADETEQVVVTLDNAGRRTRDLIEDLYGLDLNEALLAPIRATKSAITSALVSAIGAYFEDRGHVEPDIGCPIGRMRIEADGLRYDRLDEQFELTGSFDADIAAEVWVTSADGSEIDTPQGDANGRGHFTVRFWDDGHRRIESDDYVELKWTGNIEAY</sequence>
<proteinExistence type="predicted"/>
<dbReference type="OrthoDB" id="5244068at2"/>
<evidence type="ECO:0000313" key="1">
    <source>
        <dbReference type="EMBL" id="GCE45084.1"/>
    </source>
</evidence>
<dbReference type="Gene3D" id="1.10.30.50">
    <property type="match status" value="1"/>
</dbReference>
<name>A0A402CN82_RHOWR</name>
<keyword evidence="2" id="KW-1185">Reference proteome</keyword>
<dbReference type="RefSeq" id="WP_124396566.1">
    <property type="nucleotide sequence ID" value="NZ_BHYM01000155.1"/>
</dbReference>
<dbReference type="EMBL" id="BHYM01000155">
    <property type="protein sequence ID" value="GCE45084.1"/>
    <property type="molecule type" value="Genomic_DNA"/>
</dbReference>
<comment type="caution">
    <text evidence="1">The sequence shown here is derived from an EMBL/GenBank/DDBJ whole genome shotgun (WGS) entry which is preliminary data.</text>
</comment>